<evidence type="ECO:0000256" key="1">
    <source>
        <dbReference type="SAM" id="MobiDB-lite"/>
    </source>
</evidence>
<feature type="non-terminal residue" evidence="3">
    <location>
        <position position="1"/>
    </location>
</feature>
<dbReference type="PANTHER" id="PTHR43751">
    <property type="entry name" value="SULFATASE"/>
    <property type="match status" value="1"/>
</dbReference>
<evidence type="ECO:0000259" key="2">
    <source>
        <dbReference type="Pfam" id="PF16347"/>
    </source>
</evidence>
<dbReference type="AlphaFoldDB" id="A0A382LQZ2"/>
<gene>
    <name evidence="3" type="ORF">METZ01_LOCUS291677</name>
</gene>
<dbReference type="SUPFAM" id="SSF53649">
    <property type="entry name" value="Alkaline phosphatase-like"/>
    <property type="match status" value="1"/>
</dbReference>
<dbReference type="InterPro" id="IPR052701">
    <property type="entry name" value="GAG_Ulvan_Degrading_Sulfatases"/>
</dbReference>
<dbReference type="Pfam" id="PF16347">
    <property type="entry name" value="SGSH_C"/>
    <property type="match status" value="1"/>
</dbReference>
<feature type="region of interest" description="Disordered" evidence="1">
    <location>
        <begin position="97"/>
        <end position="118"/>
    </location>
</feature>
<dbReference type="PANTHER" id="PTHR43751:SF3">
    <property type="entry name" value="SULFATASE N-TERMINAL DOMAIN-CONTAINING PROTEIN"/>
    <property type="match status" value="1"/>
</dbReference>
<sequence>NSLILVMSDHGVSTGEKFGERAYGAFCYDYTLRTFTYFMSSDFSPRHLNQQVRTIDLMPTILDYLEISLDENYEQIDGISLIPMINGQKQLEEIAYSETGNPLEKDRPPKEPNTRSVRTSKWKLIHKDYDNSKELYNLECDPNEENNIIGKGEKMEKFLSEKLEELENRD</sequence>
<proteinExistence type="predicted"/>
<reference evidence="3" key="1">
    <citation type="submission" date="2018-05" db="EMBL/GenBank/DDBJ databases">
        <authorList>
            <person name="Lanie J.A."/>
            <person name="Ng W.-L."/>
            <person name="Kazmierczak K.M."/>
            <person name="Andrzejewski T.M."/>
            <person name="Davidsen T.M."/>
            <person name="Wayne K.J."/>
            <person name="Tettelin H."/>
            <person name="Glass J.I."/>
            <person name="Rusch D."/>
            <person name="Podicherti R."/>
            <person name="Tsui H.-C.T."/>
            <person name="Winkler M.E."/>
        </authorList>
    </citation>
    <scope>NUCLEOTIDE SEQUENCE</scope>
</reference>
<dbReference type="InterPro" id="IPR017850">
    <property type="entry name" value="Alkaline_phosphatase_core_sf"/>
</dbReference>
<dbReference type="Gene3D" id="3.40.720.10">
    <property type="entry name" value="Alkaline Phosphatase, subunit A"/>
    <property type="match status" value="1"/>
</dbReference>
<dbReference type="EMBL" id="UINC01088520">
    <property type="protein sequence ID" value="SVC38823.1"/>
    <property type="molecule type" value="Genomic_DNA"/>
</dbReference>
<feature type="compositionally biased region" description="Basic and acidic residues" evidence="1">
    <location>
        <begin position="103"/>
        <end position="113"/>
    </location>
</feature>
<accession>A0A382LQZ2</accession>
<organism evidence="3">
    <name type="scientific">marine metagenome</name>
    <dbReference type="NCBI Taxonomy" id="408172"/>
    <lineage>
        <taxon>unclassified sequences</taxon>
        <taxon>metagenomes</taxon>
        <taxon>ecological metagenomes</taxon>
    </lineage>
</organism>
<feature type="domain" description="N-sulphoglucosamine sulphohydrolase C-terminal" evidence="2">
    <location>
        <begin position="47"/>
        <end position="167"/>
    </location>
</feature>
<protein>
    <recommendedName>
        <fullName evidence="2">N-sulphoglucosamine sulphohydrolase C-terminal domain-containing protein</fullName>
    </recommendedName>
</protein>
<dbReference type="InterPro" id="IPR032506">
    <property type="entry name" value="SGSH_C"/>
</dbReference>
<evidence type="ECO:0000313" key="3">
    <source>
        <dbReference type="EMBL" id="SVC38823.1"/>
    </source>
</evidence>
<name>A0A382LQZ2_9ZZZZ</name>